<evidence type="ECO:0000256" key="4">
    <source>
        <dbReference type="ARBA" id="ARBA00023163"/>
    </source>
</evidence>
<evidence type="ECO:0000256" key="3">
    <source>
        <dbReference type="ARBA" id="ARBA00023082"/>
    </source>
</evidence>
<evidence type="ECO:0000256" key="2">
    <source>
        <dbReference type="ARBA" id="ARBA00023015"/>
    </source>
</evidence>
<name>A0ABR7AKV0_9SPHN</name>
<keyword evidence="2" id="KW-0805">Transcription regulation</keyword>
<comment type="similarity">
    <text evidence="1">Belongs to the sigma-70 factor family. ECF subfamily.</text>
</comment>
<organism evidence="6 7">
    <name type="scientific">Sphingomonas albertensis</name>
    <dbReference type="NCBI Taxonomy" id="2762591"/>
    <lineage>
        <taxon>Bacteria</taxon>
        <taxon>Pseudomonadati</taxon>
        <taxon>Pseudomonadota</taxon>
        <taxon>Alphaproteobacteria</taxon>
        <taxon>Sphingomonadales</taxon>
        <taxon>Sphingomonadaceae</taxon>
        <taxon>Sphingomonas</taxon>
    </lineage>
</organism>
<evidence type="ECO:0000313" key="7">
    <source>
        <dbReference type="Proteomes" id="UP000597613"/>
    </source>
</evidence>
<sequence length="188" mass="20929">MSNSGLLGILAETREALLRFLQLRGASLADAEDILQEVHLKLLAQSLGPVTEPRAYLYKMASNGFSLSRRTADRRARREDDWAGVHGGNDAEVNNRPTIETALIAREQLAILQRVLDGLPERTRMIFKRFRIDGETQRGIAEDLGISVSAVEKHLARAYAEIATAKLRLDADSIVPRHLNVQRGRHGN</sequence>
<dbReference type="InterPro" id="IPR039425">
    <property type="entry name" value="RNA_pol_sigma-70-like"/>
</dbReference>
<feature type="domain" description="RNA polymerase sigma factor 70 region 4 type 2" evidence="5">
    <location>
        <begin position="111"/>
        <end position="160"/>
    </location>
</feature>
<comment type="caution">
    <text evidence="6">The sequence shown here is derived from an EMBL/GenBank/DDBJ whole genome shotgun (WGS) entry which is preliminary data.</text>
</comment>
<dbReference type="Gene3D" id="1.10.10.10">
    <property type="entry name" value="Winged helix-like DNA-binding domain superfamily/Winged helix DNA-binding domain"/>
    <property type="match status" value="1"/>
</dbReference>
<protein>
    <submittedName>
        <fullName evidence="6">Sigma-70 family RNA polymerase sigma factor</fullName>
    </submittedName>
</protein>
<keyword evidence="3" id="KW-0731">Sigma factor</keyword>
<dbReference type="InterPro" id="IPR036388">
    <property type="entry name" value="WH-like_DNA-bd_sf"/>
</dbReference>
<dbReference type="EMBL" id="JACONT010000007">
    <property type="protein sequence ID" value="MBC3941096.1"/>
    <property type="molecule type" value="Genomic_DNA"/>
</dbReference>
<keyword evidence="7" id="KW-1185">Reference proteome</keyword>
<dbReference type="InterPro" id="IPR013325">
    <property type="entry name" value="RNA_pol_sigma_r2"/>
</dbReference>
<reference evidence="6 7" key="1">
    <citation type="submission" date="2020-08" db="EMBL/GenBank/DDBJ databases">
        <title>Putative novel bacterial strains isolated from necrotic wheat leaf tissues caused by Xanthomonas translucens.</title>
        <authorList>
            <person name="Tambong J.T."/>
        </authorList>
    </citation>
    <scope>NUCLEOTIDE SEQUENCE [LARGE SCALE GENOMIC DNA]</scope>
    <source>
        <strain evidence="7">DOAB 1063</strain>
    </source>
</reference>
<accession>A0ABR7AKV0</accession>
<dbReference type="PANTHER" id="PTHR43133:SF63">
    <property type="entry name" value="RNA POLYMERASE SIGMA FACTOR FECI-RELATED"/>
    <property type="match status" value="1"/>
</dbReference>
<dbReference type="InterPro" id="IPR013249">
    <property type="entry name" value="RNA_pol_sigma70_r4_t2"/>
</dbReference>
<evidence type="ECO:0000259" key="5">
    <source>
        <dbReference type="Pfam" id="PF08281"/>
    </source>
</evidence>
<dbReference type="InterPro" id="IPR013324">
    <property type="entry name" value="RNA_pol_sigma_r3/r4-like"/>
</dbReference>
<dbReference type="RefSeq" id="WP_187502868.1">
    <property type="nucleotide sequence ID" value="NZ_CP162536.1"/>
</dbReference>
<dbReference type="InterPro" id="IPR014284">
    <property type="entry name" value="RNA_pol_sigma-70_dom"/>
</dbReference>
<proteinExistence type="inferred from homology"/>
<dbReference type="Gene3D" id="1.10.1740.10">
    <property type="match status" value="1"/>
</dbReference>
<dbReference type="SUPFAM" id="SSF88946">
    <property type="entry name" value="Sigma2 domain of RNA polymerase sigma factors"/>
    <property type="match status" value="1"/>
</dbReference>
<gene>
    <name evidence="6" type="ORF">H8S47_05280</name>
</gene>
<dbReference type="Pfam" id="PF08281">
    <property type="entry name" value="Sigma70_r4_2"/>
    <property type="match status" value="1"/>
</dbReference>
<dbReference type="Proteomes" id="UP000597613">
    <property type="component" value="Unassembled WGS sequence"/>
</dbReference>
<evidence type="ECO:0000256" key="1">
    <source>
        <dbReference type="ARBA" id="ARBA00010641"/>
    </source>
</evidence>
<dbReference type="NCBIfam" id="TIGR02937">
    <property type="entry name" value="sigma70-ECF"/>
    <property type="match status" value="1"/>
</dbReference>
<dbReference type="PANTHER" id="PTHR43133">
    <property type="entry name" value="RNA POLYMERASE ECF-TYPE SIGMA FACTO"/>
    <property type="match status" value="1"/>
</dbReference>
<dbReference type="SUPFAM" id="SSF88659">
    <property type="entry name" value="Sigma3 and sigma4 domains of RNA polymerase sigma factors"/>
    <property type="match status" value="1"/>
</dbReference>
<keyword evidence="4" id="KW-0804">Transcription</keyword>
<evidence type="ECO:0000313" key="6">
    <source>
        <dbReference type="EMBL" id="MBC3941096.1"/>
    </source>
</evidence>